<feature type="non-terminal residue" evidence="2">
    <location>
        <position position="87"/>
    </location>
</feature>
<feature type="domain" description="BCE-2095-like N-terminal" evidence="1">
    <location>
        <begin position="5"/>
        <end position="62"/>
    </location>
</feature>
<evidence type="ECO:0000313" key="2">
    <source>
        <dbReference type="EMBL" id="GAI46546.1"/>
    </source>
</evidence>
<dbReference type="AlphaFoldDB" id="X1PVI5"/>
<dbReference type="EMBL" id="BARV01024515">
    <property type="protein sequence ID" value="GAI46546.1"/>
    <property type="molecule type" value="Genomic_DNA"/>
</dbReference>
<gene>
    <name evidence="2" type="ORF">S06H3_39999</name>
</gene>
<proteinExistence type="predicted"/>
<reference evidence="2" key="1">
    <citation type="journal article" date="2014" name="Front. Microbiol.">
        <title>High frequency of phylogenetically diverse reductive dehalogenase-homologous genes in deep subseafloor sedimentary metagenomes.</title>
        <authorList>
            <person name="Kawai M."/>
            <person name="Futagami T."/>
            <person name="Toyoda A."/>
            <person name="Takaki Y."/>
            <person name="Nishi S."/>
            <person name="Hori S."/>
            <person name="Arai W."/>
            <person name="Tsubouchi T."/>
            <person name="Morono Y."/>
            <person name="Uchiyama I."/>
            <person name="Ito T."/>
            <person name="Fujiyama A."/>
            <person name="Inagaki F."/>
            <person name="Takami H."/>
        </authorList>
    </citation>
    <scope>NUCLEOTIDE SEQUENCE</scope>
    <source>
        <strain evidence="2">Expedition CK06-06</strain>
    </source>
</reference>
<name>X1PVI5_9ZZZZ</name>
<accession>X1PVI5</accession>
<dbReference type="Pfam" id="PF22316">
    <property type="entry name" value="ABhydrolase-like_N"/>
    <property type="match status" value="1"/>
</dbReference>
<evidence type="ECO:0000259" key="1">
    <source>
        <dbReference type="Pfam" id="PF22316"/>
    </source>
</evidence>
<organism evidence="2">
    <name type="scientific">marine sediment metagenome</name>
    <dbReference type="NCBI Taxonomy" id="412755"/>
    <lineage>
        <taxon>unclassified sequences</taxon>
        <taxon>metagenomes</taxon>
        <taxon>ecological metagenomes</taxon>
    </lineage>
</organism>
<sequence>MKRITYTKLLNRTLEIYMKGDYLEAYNFITENYKGIKGNLTQIYNFRYSIANEAGLEELALQNTSFNKQFTKLNSFSLIFSILELNT</sequence>
<comment type="caution">
    <text evidence="2">The sequence shown here is derived from an EMBL/GenBank/DDBJ whole genome shotgun (WGS) entry which is preliminary data.</text>
</comment>
<protein>
    <recommendedName>
        <fullName evidence="1">BCE-2095-like N-terminal domain-containing protein</fullName>
    </recommendedName>
</protein>
<dbReference type="InterPro" id="IPR054527">
    <property type="entry name" value="BCE_2095-like_N"/>
</dbReference>